<dbReference type="Pfam" id="PF00817">
    <property type="entry name" value="IMS"/>
    <property type="match status" value="1"/>
</dbReference>
<gene>
    <name evidence="3" type="ORF">ENQ76_01705</name>
</gene>
<name>A0A7C2NV68_9PLAN</name>
<dbReference type="AlphaFoldDB" id="A0A7C2NV68"/>
<dbReference type="InterPro" id="IPR043502">
    <property type="entry name" value="DNA/RNA_pol_sf"/>
</dbReference>
<dbReference type="PANTHER" id="PTHR35369">
    <property type="entry name" value="BLR3025 PROTEIN-RELATED"/>
    <property type="match status" value="1"/>
</dbReference>
<accession>A0A7C2NV68</accession>
<dbReference type="SUPFAM" id="SSF56672">
    <property type="entry name" value="DNA/RNA polymerases"/>
    <property type="match status" value="1"/>
</dbReference>
<keyword evidence="1" id="KW-0227">DNA damage</keyword>
<dbReference type="InterPro" id="IPR050356">
    <property type="entry name" value="SulA_CellDiv_inhibitor"/>
</dbReference>
<proteinExistence type="predicted"/>
<dbReference type="CDD" id="cd03468">
    <property type="entry name" value="PolY_like"/>
    <property type="match status" value="1"/>
</dbReference>
<evidence type="ECO:0000313" key="3">
    <source>
        <dbReference type="EMBL" id="HEN14170.1"/>
    </source>
</evidence>
<dbReference type="EMBL" id="DSOK01000055">
    <property type="protein sequence ID" value="HEN14170.1"/>
    <property type="molecule type" value="Genomic_DNA"/>
</dbReference>
<comment type="caution">
    <text evidence="3">The sequence shown here is derived from an EMBL/GenBank/DDBJ whole genome shotgun (WGS) entry which is preliminary data.</text>
</comment>
<protein>
    <submittedName>
        <fullName evidence="3">DNA polymerase Y family protein</fullName>
    </submittedName>
</protein>
<evidence type="ECO:0000259" key="2">
    <source>
        <dbReference type="Pfam" id="PF00817"/>
    </source>
</evidence>
<sequence length="501" mass="56757">MPRVMCTWFPRWPIQRLYAVQPALRRQPLALFAESAQRLRITACCPQAERCGVRVGQSLADAKAMLSDASYQPATSEADRTALRELALEAQRFTPLVGLEDAAEPESLFWDISGCPHLWGGERPFFQAVTDYWKSRRYTVRLALADTVGAAWAVAHYGPTASLIPSGREAAVLANLPLAALRLPKATLSRLGAMGLHRIGDVQKLPRKSLPSRFGAELLQRLDQAFGEQPEWFAAERLQEPLVVSRTWDEPITDQLAVAIVNRELLHELLAQVAQRSCGLHEVRGEFQTETKTVPVELHVTEPTLDEAHWNELIALRLERQPWPGGVLRVTWMALRLGVLHRQQGTLFAQDHAADQSRAVHALVDRLTSRLGAGAVLRVEIRPDPQPEQAVALIPWHQPAANEEAPFVAEQWRSRPMRLLPVPHPIEVMPVVPDGPPLRMSWEGRSYRVIHQQGPERIETGWWRTEDARRDYYRVQWDDGTEVWAFRDRRSGGWFLHGFFD</sequence>
<dbReference type="GO" id="GO:0006281">
    <property type="term" value="P:DNA repair"/>
    <property type="evidence" value="ECO:0007669"/>
    <property type="project" value="InterPro"/>
</dbReference>
<evidence type="ECO:0000256" key="1">
    <source>
        <dbReference type="ARBA" id="ARBA00022763"/>
    </source>
</evidence>
<feature type="domain" description="UmuC" evidence="2">
    <location>
        <begin position="20"/>
        <end position="153"/>
    </location>
</feature>
<organism evidence="3">
    <name type="scientific">Schlesneria paludicola</name>
    <dbReference type="NCBI Taxonomy" id="360056"/>
    <lineage>
        <taxon>Bacteria</taxon>
        <taxon>Pseudomonadati</taxon>
        <taxon>Planctomycetota</taxon>
        <taxon>Planctomycetia</taxon>
        <taxon>Planctomycetales</taxon>
        <taxon>Planctomycetaceae</taxon>
        <taxon>Schlesneria</taxon>
    </lineage>
</organism>
<dbReference type="PANTHER" id="PTHR35369:SF2">
    <property type="entry name" value="BLR3025 PROTEIN"/>
    <property type="match status" value="1"/>
</dbReference>
<dbReference type="InterPro" id="IPR001126">
    <property type="entry name" value="UmuC"/>
</dbReference>
<reference evidence="3" key="1">
    <citation type="journal article" date="2020" name="mSystems">
        <title>Genome- and Community-Level Interaction Insights into Carbon Utilization and Element Cycling Functions of Hydrothermarchaeota in Hydrothermal Sediment.</title>
        <authorList>
            <person name="Zhou Z."/>
            <person name="Liu Y."/>
            <person name="Xu W."/>
            <person name="Pan J."/>
            <person name="Luo Z.H."/>
            <person name="Li M."/>
        </authorList>
    </citation>
    <scope>NUCLEOTIDE SEQUENCE [LARGE SCALE GENOMIC DNA]</scope>
    <source>
        <strain evidence="3">SpSt-339</strain>
    </source>
</reference>